<dbReference type="KEGG" id="dar:Daro_2270"/>
<evidence type="ECO:0000256" key="1">
    <source>
        <dbReference type="SAM" id="MobiDB-lite"/>
    </source>
</evidence>
<protein>
    <submittedName>
        <fullName evidence="2">Uncharacterized protein</fullName>
    </submittedName>
</protein>
<sequence length="80" mass="8742">MAIGPKPKEILMSIDAISRTPYASATRQPVESRLAQEVKQTDRQETKTHEISQRKAEEAPLQPVVNAQGQATGALINVFA</sequence>
<feature type="region of interest" description="Disordered" evidence="1">
    <location>
        <begin position="25"/>
        <end position="58"/>
    </location>
</feature>
<proteinExistence type="predicted"/>
<feature type="compositionally biased region" description="Basic and acidic residues" evidence="1">
    <location>
        <begin position="34"/>
        <end position="58"/>
    </location>
</feature>
<gene>
    <name evidence="2" type="ordered locus">Daro_2270</name>
</gene>
<dbReference type="EMBL" id="CP000089">
    <property type="protein sequence ID" value="AAZ47007.1"/>
    <property type="molecule type" value="Genomic_DNA"/>
</dbReference>
<dbReference type="HOGENOM" id="CLU_2583893_0_0_4"/>
<dbReference type="STRING" id="159087.Daro_2270"/>
<reference evidence="2" key="1">
    <citation type="submission" date="2005-08" db="EMBL/GenBank/DDBJ databases">
        <title>Complete sequence of Dechloromonas aromatica RCB.</title>
        <authorList>
            <person name="Salinero K.K."/>
            <person name="Copeland A."/>
            <person name="Lucas S."/>
            <person name="Lapidus A."/>
            <person name="Barry K."/>
            <person name="Detter J.C."/>
            <person name="Glavina T."/>
            <person name="Hammon N."/>
            <person name="Israni S."/>
            <person name="Pitluck S."/>
            <person name="Di Bartolo G."/>
            <person name="Trong S."/>
            <person name="Schmutz J."/>
            <person name="Larimer F."/>
            <person name="Land M."/>
            <person name="Ivanova N."/>
            <person name="Richardson P."/>
        </authorList>
    </citation>
    <scope>NUCLEOTIDE SEQUENCE</scope>
    <source>
        <strain evidence="2">RCB</strain>
    </source>
</reference>
<name>Q47DS4_DECAR</name>
<organism evidence="2">
    <name type="scientific">Dechloromonas aromatica (strain RCB)</name>
    <dbReference type="NCBI Taxonomy" id="159087"/>
    <lineage>
        <taxon>Bacteria</taxon>
        <taxon>Pseudomonadati</taxon>
        <taxon>Pseudomonadota</taxon>
        <taxon>Betaproteobacteria</taxon>
        <taxon>Rhodocyclales</taxon>
        <taxon>Azonexaceae</taxon>
        <taxon>Dechloromonas</taxon>
    </lineage>
</organism>
<dbReference type="AlphaFoldDB" id="Q47DS4"/>
<accession>Q47DS4</accession>
<evidence type="ECO:0000313" key="2">
    <source>
        <dbReference type="EMBL" id="AAZ47007.1"/>
    </source>
</evidence>